<evidence type="ECO:0000256" key="7">
    <source>
        <dbReference type="ARBA" id="ARBA00022723"/>
    </source>
</evidence>
<dbReference type="Proteomes" id="UP000198290">
    <property type="component" value="Chromosome"/>
</dbReference>
<evidence type="ECO:0000256" key="11">
    <source>
        <dbReference type="ARBA" id="ARBA00060730"/>
    </source>
</evidence>
<evidence type="ECO:0000256" key="6">
    <source>
        <dbReference type="ARBA" id="ARBA00022619"/>
    </source>
</evidence>
<evidence type="ECO:0000256" key="8">
    <source>
        <dbReference type="ARBA" id="ARBA00022842"/>
    </source>
</evidence>
<evidence type="ECO:0000256" key="13">
    <source>
        <dbReference type="RuleBase" id="RU003843"/>
    </source>
</evidence>
<keyword evidence="6 12" id="KW-0686">Riboflavin biosynthesis</keyword>
<comment type="cofactor">
    <cofactor evidence="12 13">
        <name>Mg(2+)</name>
        <dbReference type="ChEBI" id="CHEBI:18420"/>
    </cofactor>
    <cofactor evidence="12 13">
        <name>Mn(2+)</name>
        <dbReference type="ChEBI" id="CHEBI:29035"/>
    </cofactor>
    <text evidence="12 13">Binds 2 divalent metal cations per subunit. Magnesium or manganese.</text>
</comment>
<reference evidence="15" key="1">
    <citation type="journal article" date="2017" name="Biotechnol. Biofuels">
        <title>Evaluation of environmental bacterial communities as a factor affecting the growth of duckweed Lemna minor.</title>
        <authorList>
            <person name="Ishizawa H."/>
            <person name="Kuroda M."/>
            <person name="Morikawa M."/>
            <person name="Ike M."/>
        </authorList>
    </citation>
    <scope>NUCLEOTIDE SEQUENCE [LARGE SCALE GENOMIC DNA]</scope>
    <source>
        <strain evidence="15">H3</strain>
    </source>
</reference>
<dbReference type="Gene3D" id="3.90.870.10">
    <property type="entry name" value="DHBP synthase"/>
    <property type="match status" value="1"/>
</dbReference>
<evidence type="ECO:0000256" key="3">
    <source>
        <dbReference type="ARBA" id="ARBA00011738"/>
    </source>
</evidence>
<feature type="binding site" evidence="12">
    <location>
        <begin position="100"/>
        <end position="101"/>
    </location>
    <ligand>
        <name>D-ribulose 5-phosphate</name>
        <dbReference type="ChEBI" id="CHEBI:58121"/>
    </ligand>
</feature>
<comment type="pathway">
    <text evidence="2 12 13">Cofactor biosynthesis; riboflavin biosynthesis; 2-hydroxy-3-oxobutyl phosphate from D-ribulose 5-phosphate: step 1/1.</text>
</comment>
<keyword evidence="9 12" id="KW-0464">Manganese</keyword>
<evidence type="ECO:0000313" key="15">
    <source>
        <dbReference type="Proteomes" id="UP000198290"/>
    </source>
</evidence>
<feature type="binding site" evidence="12">
    <location>
        <begin position="213"/>
        <end position="217"/>
    </location>
    <ligand>
        <name>D-ribulose 5-phosphate</name>
        <dbReference type="ChEBI" id="CHEBI:58121"/>
    </ligand>
</feature>
<keyword evidence="15" id="KW-1185">Reference proteome</keyword>
<keyword evidence="7 12" id="KW-0479">Metal-binding</keyword>
<evidence type="ECO:0000256" key="12">
    <source>
        <dbReference type="HAMAP-Rule" id="MF_00180"/>
    </source>
</evidence>
<reference evidence="14 15" key="2">
    <citation type="journal article" date="2017" name="Genome Announc.">
        <title>Draft genome sequence of Aquitalea magnusonii strain H3, a plant growth-promoting bacterium of duckweed Lemna minor.</title>
        <authorList>
            <person name="Ishizawa H."/>
            <person name="Kuroda M."/>
            <person name="Ike M."/>
        </authorList>
    </citation>
    <scope>NUCLEOTIDE SEQUENCE [LARGE SCALE GENOMIC DNA]</scope>
    <source>
        <strain evidence="14 15">H3</strain>
    </source>
</reference>
<evidence type="ECO:0000256" key="9">
    <source>
        <dbReference type="ARBA" id="ARBA00023211"/>
    </source>
</evidence>
<dbReference type="GO" id="GO:0030145">
    <property type="term" value="F:manganese ion binding"/>
    <property type="evidence" value="ECO:0007669"/>
    <property type="project" value="UniProtKB-UniRule"/>
</dbReference>
<gene>
    <name evidence="12" type="primary">ribB</name>
    <name evidence="14" type="ORF">DLM_4354</name>
</gene>
<proteinExistence type="inferred from homology"/>
<sequence length="285" mass="31153">MKEDDSSVSLAMPGWRRSVRVPCGAGLCHGRVRARHCALRWLHADRCGSAFSRPETCFSDFIEDRFMSYQYQPQLTPRLAAALFALRQGRPVIVSDDDDRENEADLIMAADNITQPEMARMIRDGSGIVCLCLTSEHAARLQLTPMVQNNSSRYGTAFTVSIEAAHGVTTGVSAADRVTTIRAAIAPHAKAQDLARPGHVFPLIARPGGVLERRGHTEAAVELATLAGFSPAGVLCELMNPDGSMMRGEQLRHYAEQHRLPMLTVAELADWRHQQQAAAPDAVCV</sequence>
<comment type="similarity">
    <text evidence="11 12 13">Belongs to the DHBP synthase family.</text>
</comment>
<feature type="binding site" evidence="12">
    <location>
        <position position="101"/>
    </location>
    <ligand>
        <name>Mg(2+)</name>
        <dbReference type="ChEBI" id="CHEBI:18420"/>
        <label>2</label>
    </ligand>
</feature>
<reference evidence="15" key="3">
    <citation type="journal article" date="2017" name="Plant Physiol. Biochem.">
        <title>Differential oxidative and antioxidative response of duckweed Lemna minor toward plant growth promoting/inhibiting bacteria.</title>
        <authorList>
            <person name="Ishizawa H."/>
            <person name="Kuroda M."/>
            <person name="Morikawa M."/>
            <person name="Ike M."/>
        </authorList>
    </citation>
    <scope>NUCLEOTIDE SEQUENCE [LARGE SCALE GENOMIC DNA]</scope>
    <source>
        <strain evidence="15">H3</strain>
    </source>
</reference>
<dbReference type="HAMAP" id="MF_00180">
    <property type="entry name" value="RibB"/>
    <property type="match status" value="1"/>
</dbReference>
<feature type="site" description="Essential for catalytic activity" evidence="12">
    <location>
        <position position="237"/>
    </location>
</feature>
<dbReference type="PANTHER" id="PTHR21327">
    <property type="entry name" value="GTP CYCLOHYDROLASE II-RELATED"/>
    <property type="match status" value="1"/>
</dbReference>
<feature type="binding site" evidence="12">
    <location>
        <position position="216"/>
    </location>
    <ligand>
        <name>Mg(2+)</name>
        <dbReference type="ChEBI" id="CHEBI:18420"/>
        <label>2</label>
    </ligand>
</feature>
<evidence type="ECO:0000313" key="14">
    <source>
        <dbReference type="EMBL" id="BBF87919.1"/>
    </source>
</evidence>
<organism evidence="14 15">
    <name type="scientific">Aquitalea magnusonii</name>
    <dbReference type="NCBI Taxonomy" id="332411"/>
    <lineage>
        <taxon>Bacteria</taxon>
        <taxon>Pseudomonadati</taxon>
        <taxon>Pseudomonadota</taxon>
        <taxon>Betaproteobacteria</taxon>
        <taxon>Neisseriales</taxon>
        <taxon>Chromobacteriaceae</taxon>
        <taxon>Aquitalea</taxon>
    </lineage>
</organism>
<dbReference type="InterPro" id="IPR017945">
    <property type="entry name" value="DHBP_synth_RibB-like_a/b_dom"/>
</dbReference>
<dbReference type="GO" id="GO:0008686">
    <property type="term" value="F:3,4-dihydroxy-2-butanone-4-phosphate synthase activity"/>
    <property type="evidence" value="ECO:0007669"/>
    <property type="project" value="UniProtKB-UniRule"/>
</dbReference>
<dbReference type="UniPathway" id="UPA00275">
    <property type="reaction ID" value="UER00399"/>
</dbReference>
<feature type="site" description="Essential for catalytic activity" evidence="12">
    <location>
        <position position="199"/>
    </location>
</feature>
<evidence type="ECO:0000256" key="2">
    <source>
        <dbReference type="ARBA" id="ARBA00004904"/>
    </source>
</evidence>
<dbReference type="Pfam" id="PF00926">
    <property type="entry name" value="DHBP_synthase"/>
    <property type="match status" value="1"/>
</dbReference>
<evidence type="ECO:0000256" key="1">
    <source>
        <dbReference type="ARBA" id="ARBA00002284"/>
    </source>
</evidence>
<comment type="catalytic activity">
    <reaction evidence="12 13">
        <text>D-ribulose 5-phosphate = (2S)-2-hydroxy-3-oxobutyl phosphate + formate + H(+)</text>
        <dbReference type="Rhea" id="RHEA:18457"/>
        <dbReference type="ChEBI" id="CHEBI:15378"/>
        <dbReference type="ChEBI" id="CHEBI:15740"/>
        <dbReference type="ChEBI" id="CHEBI:58121"/>
        <dbReference type="ChEBI" id="CHEBI:58830"/>
        <dbReference type="EC" id="4.1.99.12"/>
    </reaction>
</comment>
<protein>
    <recommendedName>
        <fullName evidence="5 12">3,4-dihydroxy-2-butanone 4-phosphate synthase</fullName>
        <shortName evidence="12 13">DHBP synthase</shortName>
        <ecNumber evidence="4 12">4.1.99.12</ecNumber>
    </recommendedName>
</protein>
<dbReference type="GO" id="GO:0005829">
    <property type="term" value="C:cytosol"/>
    <property type="evidence" value="ECO:0007669"/>
    <property type="project" value="TreeGrafter"/>
</dbReference>
<comment type="function">
    <text evidence="1 12 13">Catalyzes the conversion of D-ribulose 5-phosphate to formate and 3,4-dihydroxy-2-butanone 4-phosphate.</text>
</comment>
<dbReference type="GO" id="GO:0009231">
    <property type="term" value="P:riboflavin biosynthetic process"/>
    <property type="evidence" value="ECO:0007669"/>
    <property type="project" value="UniProtKB-UniRule"/>
</dbReference>
<dbReference type="NCBIfam" id="TIGR00506">
    <property type="entry name" value="ribB"/>
    <property type="match status" value="1"/>
</dbReference>
<accession>A0A3G9GNV8</accession>
<dbReference type="AlphaFoldDB" id="A0A3G9GNV8"/>
<dbReference type="FunFam" id="3.90.870.10:FF:000002">
    <property type="entry name" value="3,4-dihydroxy-2-butanone 4-phosphate synthase"/>
    <property type="match status" value="1"/>
</dbReference>
<comment type="subunit">
    <text evidence="3 12 13">Homodimer.</text>
</comment>
<keyword evidence="8 12" id="KW-0460">Magnesium</keyword>
<keyword evidence="10 12" id="KW-0456">Lyase</keyword>
<dbReference type="EMBL" id="AP018823">
    <property type="protein sequence ID" value="BBF87919.1"/>
    <property type="molecule type" value="Genomic_DNA"/>
</dbReference>
<dbReference type="GO" id="GO:0000287">
    <property type="term" value="F:magnesium ion binding"/>
    <property type="evidence" value="ECO:0007669"/>
    <property type="project" value="UniProtKB-UniRule"/>
</dbReference>
<dbReference type="EC" id="4.1.99.12" evidence="4 12"/>
<evidence type="ECO:0000256" key="5">
    <source>
        <dbReference type="ARBA" id="ARBA00018836"/>
    </source>
</evidence>
<dbReference type="InterPro" id="IPR000422">
    <property type="entry name" value="DHBP_synthase_RibB"/>
</dbReference>
<dbReference type="KEGG" id="amah:DLM_4354"/>
<evidence type="ECO:0000256" key="10">
    <source>
        <dbReference type="ARBA" id="ARBA00023239"/>
    </source>
</evidence>
<dbReference type="PANTHER" id="PTHR21327:SF38">
    <property type="entry name" value="3,4-DIHYDROXY-2-BUTANONE 4-PHOSPHATE SYNTHASE"/>
    <property type="match status" value="1"/>
</dbReference>
<feature type="binding site" evidence="12">
    <location>
        <position position="101"/>
    </location>
    <ligand>
        <name>Mg(2+)</name>
        <dbReference type="ChEBI" id="CHEBI:18420"/>
        <label>1</label>
    </ligand>
</feature>
<name>A0A3G9GNV8_9NEIS</name>
<evidence type="ECO:0000256" key="4">
    <source>
        <dbReference type="ARBA" id="ARBA00012153"/>
    </source>
</evidence>
<dbReference type="SUPFAM" id="SSF55821">
    <property type="entry name" value="YrdC/RibB"/>
    <property type="match status" value="1"/>
</dbReference>
<feature type="binding site" evidence="12">
    <location>
        <position position="105"/>
    </location>
    <ligand>
        <name>D-ribulose 5-phosphate</name>
        <dbReference type="ChEBI" id="CHEBI:58121"/>
    </ligand>
</feature>